<evidence type="ECO:0008006" key="2">
    <source>
        <dbReference type="Google" id="ProtNLM"/>
    </source>
</evidence>
<dbReference type="InterPro" id="IPR014825">
    <property type="entry name" value="DNA_alkylation"/>
</dbReference>
<dbReference type="Gene3D" id="1.20.1660.10">
    <property type="entry name" value="Hypothetical protein (EF3068)"/>
    <property type="match status" value="1"/>
</dbReference>
<dbReference type="PANTHER" id="PTHR34070">
    <property type="entry name" value="ARMADILLO-TYPE FOLD"/>
    <property type="match status" value="1"/>
</dbReference>
<dbReference type="InterPro" id="IPR016024">
    <property type="entry name" value="ARM-type_fold"/>
</dbReference>
<dbReference type="CDD" id="cd07064">
    <property type="entry name" value="AlkD_like_1"/>
    <property type="match status" value="1"/>
</dbReference>
<proteinExistence type="predicted"/>
<gene>
    <name evidence="1" type="ORF">METZ01_LOCUS97506</name>
</gene>
<evidence type="ECO:0000313" key="1">
    <source>
        <dbReference type="EMBL" id="SVA44652.1"/>
    </source>
</evidence>
<accession>A0A381VWP6</accession>
<name>A0A381VWP6_9ZZZZ</name>
<organism evidence="1">
    <name type="scientific">marine metagenome</name>
    <dbReference type="NCBI Taxonomy" id="408172"/>
    <lineage>
        <taxon>unclassified sequences</taxon>
        <taxon>metagenomes</taxon>
        <taxon>ecological metagenomes</taxon>
    </lineage>
</organism>
<reference evidence="1" key="1">
    <citation type="submission" date="2018-05" db="EMBL/GenBank/DDBJ databases">
        <authorList>
            <person name="Lanie J.A."/>
            <person name="Ng W.-L."/>
            <person name="Kazmierczak K.M."/>
            <person name="Andrzejewski T.M."/>
            <person name="Davidsen T.M."/>
            <person name="Wayne K.J."/>
            <person name="Tettelin H."/>
            <person name="Glass J.I."/>
            <person name="Rusch D."/>
            <person name="Podicherti R."/>
            <person name="Tsui H.-C.T."/>
            <person name="Winkler M.E."/>
        </authorList>
    </citation>
    <scope>NUCLEOTIDE SEQUENCE</scope>
</reference>
<dbReference type="AlphaFoldDB" id="A0A381VWP6"/>
<sequence>MHALLNQIRSTFSSHGNSTHSQGMAHYMRGQFSFFGIKTPERRILSKPFLLEAATLNRKAVYALIQALWEQPERECHYLAQEIYLKVANKILDRGDMPFIEFLLLTHSWWDTVDVIAPKIIPIYLDQFPEERDRKVENWSASGNIWLQRSALLFQLKLKDQVDLPYMFQTILRLSDTREFFVNKAIGWLLREHSKHKPVEINRFIDQHHLRLDKLSIREGRKHLDRVR</sequence>
<dbReference type="EMBL" id="UINC01010001">
    <property type="protein sequence ID" value="SVA44652.1"/>
    <property type="molecule type" value="Genomic_DNA"/>
</dbReference>
<dbReference type="SUPFAM" id="SSF48371">
    <property type="entry name" value="ARM repeat"/>
    <property type="match status" value="1"/>
</dbReference>
<protein>
    <recommendedName>
        <fullName evidence="2">DNA alkylation repair enzyme</fullName>
    </recommendedName>
</protein>
<dbReference type="Gene3D" id="1.25.40.290">
    <property type="entry name" value="ARM repeat domains"/>
    <property type="match status" value="1"/>
</dbReference>
<dbReference type="PANTHER" id="PTHR34070:SF1">
    <property type="entry name" value="DNA ALKYLATION REPAIR PROTEIN"/>
    <property type="match status" value="1"/>
</dbReference>
<dbReference type="Pfam" id="PF08713">
    <property type="entry name" value="DNA_alkylation"/>
    <property type="match status" value="1"/>
</dbReference>